<evidence type="ECO:0000256" key="1">
    <source>
        <dbReference type="ARBA" id="ARBA00004141"/>
    </source>
</evidence>
<evidence type="ECO:0000256" key="5">
    <source>
        <dbReference type="SAM" id="Phobius"/>
    </source>
</evidence>
<name>A0A553V3G4_9HELI</name>
<organism evidence="6 7">
    <name type="scientific">Helicobacter mehlei</name>
    <dbReference type="NCBI Taxonomy" id="2316080"/>
    <lineage>
        <taxon>Bacteria</taxon>
        <taxon>Pseudomonadati</taxon>
        <taxon>Campylobacterota</taxon>
        <taxon>Epsilonproteobacteria</taxon>
        <taxon>Campylobacterales</taxon>
        <taxon>Helicobacteraceae</taxon>
        <taxon>Helicobacter</taxon>
    </lineage>
</organism>
<dbReference type="AlphaFoldDB" id="A0A553V3G4"/>
<feature type="transmembrane region" description="Helical" evidence="5">
    <location>
        <begin position="268"/>
        <end position="295"/>
    </location>
</feature>
<protein>
    <submittedName>
        <fullName evidence="6">DASS family sodium-coupled anion symporter</fullName>
    </submittedName>
</protein>
<comment type="subcellular location">
    <subcellularLocation>
        <location evidence="1">Membrane</location>
        <topology evidence="1">Multi-pass membrane protein</topology>
    </subcellularLocation>
</comment>
<feature type="transmembrane region" description="Helical" evidence="5">
    <location>
        <begin position="470"/>
        <end position="489"/>
    </location>
</feature>
<dbReference type="PANTHER" id="PTHR10283:SF82">
    <property type="entry name" value="SOLUTE CARRIER FAMILY 13 MEMBER 2"/>
    <property type="match status" value="1"/>
</dbReference>
<feature type="transmembrane region" description="Helical" evidence="5">
    <location>
        <begin position="99"/>
        <end position="117"/>
    </location>
</feature>
<feature type="transmembrane region" description="Helical" evidence="5">
    <location>
        <begin position="510"/>
        <end position="535"/>
    </location>
</feature>
<dbReference type="GO" id="GO:0005886">
    <property type="term" value="C:plasma membrane"/>
    <property type="evidence" value="ECO:0007669"/>
    <property type="project" value="TreeGrafter"/>
</dbReference>
<dbReference type="GO" id="GO:1905039">
    <property type="term" value="P:carboxylic acid transmembrane transport"/>
    <property type="evidence" value="ECO:0007669"/>
    <property type="project" value="UniProtKB-ARBA"/>
</dbReference>
<keyword evidence="2 5" id="KW-0812">Transmembrane</keyword>
<feature type="transmembrane region" description="Helical" evidence="5">
    <location>
        <begin position="163"/>
        <end position="181"/>
    </location>
</feature>
<feature type="transmembrane region" description="Helical" evidence="5">
    <location>
        <begin position="12"/>
        <end position="32"/>
    </location>
</feature>
<dbReference type="NCBIfam" id="TIGR00785">
    <property type="entry name" value="dass"/>
    <property type="match status" value="1"/>
</dbReference>
<feature type="transmembrane region" description="Helical" evidence="5">
    <location>
        <begin position="227"/>
        <end position="248"/>
    </location>
</feature>
<proteinExistence type="predicted"/>
<feature type="transmembrane region" description="Helical" evidence="5">
    <location>
        <begin position="316"/>
        <end position="339"/>
    </location>
</feature>
<feature type="transmembrane region" description="Helical" evidence="5">
    <location>
        <begin position="418"/>
        <end position="438"/>
    </location>
</feature>
<dbReference type="OrthoDB" id="9766267at2"/>
<feature type="transmembrane region" description="Helical" evidence="5">
    <location>
        <begin position="389"/>
        <end position="412"/>
    </location>
</feature>
<keyword evidence="4 5" id="KW-0472">Membrane</keyword>
<reference evidence="6" key="2">
    <citation type="submission" date="2019-07" db="EMBL/GenBank/DDBJ databases">
        <authorList>
            <person name="Papic B."/>
        </authorList>
    </citation>
    <scope>NUCLEOTIDE SEQUENCE [LARGE SCALE GENOMIC DNA]</scope>
    <source>
        <strain evidence="6">L8b</strain>
    </source>
</reference>
<accession>A0A553V3G4</accession>
<comment type="caution">
    <text evidence="6">The sequence shown here is derived from an EMBL/GenBank/DDBJ whole genome shotgun (WGS) entry which is preliminary data.</text>
</comment>
<dbReference type="EMBL" id="VKGC01000001">
    <property type="protein sequence ID" value="TSA87028.1"/>
    <property type="molecule type" value="Genomic_DNA"/>
</dbReference>
<reference evidence="6" key="1">
    <citation type="submission" date="2019-07" db="EMBL/GenBank/DDBJ databases">
        <title>Helicobacter labacensis sp. nov., Helicobacter mehlei sp. nov. and Helicobacter vulpis sp. nov., isolated from gastric mucosa of red fox (Vulpis vulpis).</title>
        <authorList>
            <person name="Kusar D."/>
            <person name="Gruntar I."/>
            <person name="Pate M."/>
            <person name="Zajc U."/>
            <person name="Ocepek M."/>
        </authorList>
    </citation>
    <scope>NUCLEOTIDE SEQUENCE [LARGE SCALE GENOMIC DNA]</scope>
    <source>
        <strain evidence="6">L8b</strain>
    </source>
</reference>
<keyword evidence="3 5" id="KW-1133">Transmembrane helix</keyword>
<sequence>MSDTDAFRYSRWIPWIGFWGGIILALLVYFAMSSHLESITQTLNQPKLKIEAMPIVASVAILMGVWWMSEAIELVATALLPLVLFTLLGVASFKDVGASYGSPIIFLFMGGFVLAMAMQKWNLHSRIALNIILLVGTSPRGLVIGFMLATAFLSMWVSNTATAVMMMPVGLSVLHLVAKLLKQEQCQTSPETDPLSYKATQGGALNTIASKGADIPGTPIYRTNFSVCLMLGIAYSASIGSLGTLIGTPPNALLAGYMQEAMHVKIDFGKWMLLGVPLSLMMLLGAWVLLTYVIFPIKIKNIPGGKDLIRLELQKLGKMSSGEIWVACLFALASLSWIFLGHLLESLGHKIANIDSIIAMAVAVLLFIIPTPKGRLIDWGNMRKLPWDVLLLFGGGLALSAQFGKTGLSLWIGHQVALLGHVPLLLLIVLVTSMVIFLTEITSNTATAAAFLPVIGGVAIGMGYSGVHTLLLTIPVALAATCAFMLPVATPPNAIAYGSGYIQMRDMIKAGFWLNMMGIGLISLVTYTAIAQIFVR</sequence>
<evidence type="ECO:0000313" key="6">
    <source>
        <dbReference type="EMBL" id="TSA87028.1"/>
    </source>
</evidence>
<dbReference type="RefSeq" id="WP_120948119.1">
    <property type="nucleotide sequence ID" value="NZ_QXQP01000003.1"/>
</dbReference>
<evidence type="ECO:0000256" key="4">
    <source>
        <dbReference type="ARBA" id="ARBA00023136"/>
    </source>
</evidence>
<dbReference type="GO" id="GO:0008514">
    <property type="term" value="F:organic anion transmembrane transporter activity"/>
    <property type="evidence" value="ECO:0007669"/>
    <property type="project" value="UniProtKB-ARBA"/>
</dbReference>
<gene>
    <name evidence="6" type="ORF">FNE76_00765</name>
</gene>
<evidence type="ECO:0000313" key="7">
    <source>
        <dbReference type="Proteomes" id="UP000319322"/>
    </source>
</evidence>
<evidence type="ECO:0000256" key="3">
    <source>
        <dbReference type="ARBA" id="ARBA00022989"/>
    </source>
</evidence>
<feature type="transmembrane region" description="Helical" evidence="5">
    <location>
        <begin position="351"/>
        <end position="369"/>
    </location>
</feature>
<feature type="transmembrane region" description="Helical" evidence="5">
    <location>
        <begin position="75"/>
        <end position="93"/>
    </location>
</feature>
<feature type="transmembrane region" description="Helical" evidence="5">
    <location>
        <begin position="129"/>
        <end position="157"/>
    </location>
</feature>
<feature type="transmembrane region" description="Helical" evidence="5">
    <location>
        <begin position="52"/>
        <end position="68"/>
    </location>
</feature>
<keyword evidence="7" id="KW-1185">Reference proteome</keyword>
<feature type="transmembrane region" description="Helical" evidence="5">
    <location>
        <begin position="445"/>
        <end position="464"/>
    </location>
</feature>
<dbReference type="Proteomes" id="UP000319322">
    <property type="component" value="Unassembled WGS sequence"/>
</dbReference>
<evidence type="ECO:0000256" key="2">
    <source>
        <dbReference type="ARBA" id="ARBA00022692"/>
    </source>
</evidence>
<dbReference type="InterPro" id="IPR001898">
    <property type="entry name" value="SLC13A/DASS"/>
</dbReference>
<dbReference type="PANTHER" id="PTHR10283">
    <property type="entry name" value="SOLUTE CARRIER FAMILY 13 MEMBER"/>
    <property type="match status" value="1"/>
</dbReference>
<dbReference type="Pfam" id="PF00939">
    <property type="entry name" value="Na_sulph_symp"/>
    <property type="match status" value="1"/>
</dbReference>